<keyword evidence="1" id="KW-0614">Plasmid</keyword>
<gene>
    <name evidence="1" type="ORF">SDENCHOL_PB0021</name>
</gene>
<reference evidence="1" key="1">
    <citation type="submission" date="2017-03" db="EMBL/GenBank/DDBJ databases">
        <authorList>
            <consortium name="AG Boll"/>
        </authorList>
    </citation>
    <scope>NUCLEOTIDE SEQUENCE [LARGE SCALE GENOMIC DNA]</scope>
    <source>
        <strain evidence="1">Chol</strain>
    </source>
</reference>
<dbReference type="AlphaFoldDB" id="A0A7Z7MWE7"/>
<evidence type="ECO:0000313" key="2">
    <source>
        <dbReference type="Proteomes" id="UP000242886"/>
    </source>
</evidence>
<protein>
    <submittedName>
        <fullName evidence="1">Uncharacterized protein</fullName>
    </submittedName>
</protein>
<evidence type="ECO:0000313" key="1">
    <source>
        <dbReference type="EMBL" id="SMB33420.1"/>
    </source>
</evidence>
<sequence length="23" mass="2546">MLLELPRGIVQSQPRLMLALGLP</sequence>
<accession>A0A7Z7MWE7</accession>
<geneLocation type="plasmid" evidence="1 2">
    <name>SDENCHOLpb</name>
</geneLocation>
<dbReference type="EMBL" id="LT837805">
    <property type="protein sequence ID" value="SMB33420.1"/>
    <property type="molecule type" value="Genomic_DNA"/>
</dbReference>
<proteinExistence type="predicted"/>
<dbReference type="Proteomes" id="UP000242886">
    <property type="component" value="Plasmid SDENCHOLpb"/>
</dbReference>
<keyword evidence="2" id="KW-1185">Reference proteome</keyword>
<name>A0A7Z7MWE7_9PROT</name>
<organism evidence="1 2">
    <name type="scientific">Sterolibacterium denitrificans</name>
    <dbReference type="NCBI Taxonomy" id="157592"/>
    <lineage>
        <taxon>Bacteria</taxon>
        <taxon>Pseudomonadati</taxon>
        <taxon>Pseudomonadota</taxon>
        <taxon>Betaproteobacteria</taxon>
        <taxon>Nitrosomonadales</taxon>
        <taxon>Sterolibacteriaceae</taxon>
        <taxon>Sterolibacterium</taxon>
    </lineage>
</organism>